<feature type="region of interest" description="Disordered" evidence="5">
    <location>
        <begin position="168"/>
        <end position="201"/>
    </location>
</feature>
<name>A0A0R3X2K4_HYDTA</name>
<dbReference type="GO" id="GO:0000122">
    <property type="term" value="P:negative regulation of transcription by RNA polymerase II"/>
    <property type="evidence" value="ECO:0007669"/>
    <property type="project" value="TreeGrafter"/>
</dbReference>
<organism evidence="8">
    <name type="scientific">Hydatigena taeniaeformis</name>
    <name type="common">Feline tapeworm</name>
    <name type="synonym">Taenia taeniaeformis</name>
    <dbReference type="NCBI Taxonomy" id="6205"/>
    <lineage>
        <taxon>Eukaryota</taxon>
        <taxon>Metazoa</taxon>
        <taxon>Spiralia</taxon>
        <taxon>Lophotrochozoa</taxon>
        <taxon>Platyhelminthes</taxon>
        <taxon>Cestoda</taxon>
        <taxon>Eucestoda</taxon>
        <taxon>Cyclophyllidea</taxon>
        <taxon>Taeniidae</taxon>
        <taxon>Hydatigera</taxon>
    </lineage>
</organism>
<evidence type="ECO:0000256" key="1">
    <source>
        <dbReference type="ARBA" id="ARBA00004123"/>
    </source>
</evidence>
<dbReference type="WBParaSite" id="TTAC_0000752401-mRNA-1">
    <property type="protein sequence ID" value="TTAC_0000752401-mRNA-1"/>
    <property type="gene ID" value="TTAC_0000752401"/>
</dbReference>
<evidence type="ECO:0000256" key="2">
    <source>
        <dbReference type="ARBA" id="ARBA00023242"/>
    </source>
</evidence>
<feature type="region of interest" description="Disordered" evidence="5">
    <location>
        <begin position="257"/>
        <end position="282"/>
    </location>
</feature>
<dbReference type="PANTHER" id="PTHR15111:SF0">
    <property type="entry name" value="UNCONVENTIONAL PREFOLDIN RPB5 INTERACTOR 1"/>
    <property type="match status" value="1"/>
</dbReference>
<dbReference type="CDD" id="cd23159">
    <property type="entry name" value="Prefoldin_URI1"/>
    <property type="match status" value="1"/>
</dbReference>
<dbReference type="Proteomes" id="UP000274429">
    <property type="component" value="Unassembled WGS sequence"/>
</dbReference>
<evidence type="ECO:0000313" key="8">
    <source>
        <dbReference type="WBParaSite" id="TTAC_0000752401-mRNA-1"/>
    </source>
</evidence>
<dbReference type="InterPro" id="IPR052255">
    <property type="entry name" value="RNA_pol_II_subunit5-mediator"/>
</dbReference>
<protein>
    <submittedName>
        <fullName evidence="8">Unconventional prefoldin RPB5 interactor 1</fullName>
    </submittedName>
</protein>
<dbReference type="STRING" id="6205.A0A0R3X2K4"/>
<keyword evidence="7" id="KW-1185">Reference proteome</keyword>
<dbReference type="InterPro" id="IPR009053">
    <property type="entry name" value="Prefoldin"/>
</dbReference>
<feature type="region of interest" description="Disordered" evidence="5">
    <location>
        <begin position="296"/>
        <end position="318"/>
    </location>
</feature>
<dbReference type="OrthoDB" id="21413at2759"/>
<feature type="coiled-coil region" evidence="4">
    <location>
        <begin position="90"/>
        <end position="117"/>
    </location>
</feature>
<keyword evidence="2" id="KW-0539">Nucleus</keyword>
<comment type="similarity">
    <text evidence="3">Belongs to the RNA polymerase II subunit 5-mediating protein family.</text>
</comment>
<evidence type="ECO:0000256" key="4">
    <source>
        <dbReference type="SAM" id="Coils"/>
    </source>
</evidence>
<dbReference type="GO" id="GO:0003714">
    <property type="term" value="F:transcription corepressor activity"/>
    <property type="evidence" value="ECO:0007669"/>
    <property type="project" value="TreeGrafter"/>
</dbReference>
<dbReference type="EMBL" id="UYWX01020378">
    <property type="protein sequence ID" value="VDM31901.1"/>
    <property type="molecule type" value="Genomic_DNA"/>
</dbReference>
<comment type="subcellular location">
    <subcellularLocation>
        <location evidence="1">Nucleus</location>
    </subcellularLocation>
</comment>
<proteinExistence type="inferred from homology"/>
<dbReference type="InterPro" id="IPR004127">
    <property type="entry name" value="Prefoldin_subunit_alpha"/>
</dbReference>
<evidence type="ECO:0000256" key="3">
    <source>
        <dbReference type="ARBA" id="ARBA00038295"/>
    </source>
</evidence>
<dbReference type="PANTHER" id="PTHR15111">
    <property type="entry name" value="RNA POLYMERASE II SUBUNIT 5-MEDIATING PROTEIN NNX3"/>
    <property type="match status" value="1"/>
</dbReference>
<keyword evidence="4" id="KW-0175">Coiled coil</keyword>
<evidence type="ECO:0000313" key="7">
    <source>
        <dbReference type="Proteomes" id="UP000274429"/>
    </source>
</evidence>
<gene>
    <name evidence="6" type="ORF">TTAC_LOCUS7509</name>
</gene>
<reference evidence="8" key="1">
    <citation type="submission" date="2017-02" db="UniProtKB">
        <authorList>
            <consortium name="WormBaseParasite"/>
        </authorList>
    </citation>
    <scope>IDENTIFICATION</scope>
</reference>
<dbReference type="AlphaFoldDB" id="A0A0R3X2K4"/>
<accession>A0A0R3X2K4</accession>
<reference evidence="6 7" key="2">
    <citation type="submission" date="2018-11" db="EMBL/GenBank/DDBJ databases">
        <authorList>
            <consortium name="Pathogen Informatics"/>
        </authorList>
    </citation>
    <scope>NUCLEOTIDE SEQUENCE [LARGE SCALE GENOMIC DNA]</scope>
</reference>
<dbReference type="GO" id="GO:0003682">
    <property type="term" value="F:chromatin binding"/>
    <property type="evidence" value="ECO:0007669"/>
    <property type="project" value="TreeGrafter"/>
</dbReference>
<dbReference type="GO" id="GO:0005634">
    <property type="term" value="C:nucleus"/>
    <property type="evidence" value="ECO:0007669"/>
    <property type="project" value="UniProtKB-SubCell"/>
</dbReference>
<dbReference type="GO" id="GO:0019212">
    <property type="term" value="F:phosphatase inhibitor activity"/>
    <property type="evidence" value="ECO:0007669"/>
    <property type="project" value="TreeGrafter"/>
</dbReference>
<evidence type="ECO:0000313" key="6">
    <source>
        <dbReference type="EMBL" id="VDM31901.1"/>
    </source>
</evidence>
<sequence length="318" mass="35906">MDRFDRLLEEQQKAIGQTDDSIGKLQAYVDEYARLKTRLLEVSNCFSRKAIIPFSPRALVPARLIHTNEVLVYLGGCAEHFSEVSTSQSLLIIDERIKRIQNKIQKLKEQKRLLSDRVSYTQRLVRGQQPQSVTEGDEGVEFEIREEFDPVKEKEWQAKHKRRVLTERMRERDCTPTGPSLSPKLGSHDAISSEHPSPPSPDIVVCSSTNQARPVVSYIREWCKASPADVVATIQKGHQEAESKGVLKSTHLRQLPATHEFCEKSGTESEPTSKSSKYPIEPFSQVIERASTSIEAINSTGSNGGHISQFRAKRNRNL</sequence>
<dbReference type="Pfam" id="PF02996">
    <property type="entry name" value="Prefoldin"/>
    <property type="match status" value="1"/>
</dbReference>
<evidence type="ECO:0000256" key="5">
    <source>
        <dbReference type="SAM" id="MobiDB-lite"/>
    </source>
</evidence>
<dbReference type="SUPFAM" id="SSF46579">
    <property type="entry name" value="Prefoldin"/>
    <property type="match status" value="1"/>
</dbReference>
<dbReference type="Gene3D" id="1.10.287.370">
    <property type="match status" value="1"/>
</dbReference>